<dbReference type="InterPro" id="IPR041657">
    <property type="entry name" value="HTH_17"/>
</dbReference>
<dbReference type="Proteomes" id="UP001262835">
    <property type="component" value="Unassembled WGS sequence"/>
</dbReference>
<evidence type="ECO:0000313" key="3">
    <source>
        <dbReference type="Proteomes" id="UP001262835"/>
    </source>
</evidence>
<feature type="domain" description="Helix-turn-helix" evidence="1">
    <location>
        <begin position="8"/>
        <end position="53"/>
    </location>
</feature>
<comment type="caution">
    <text evidence="2">The sequence shown here is derived from an EMBL/GenBank/DDBJ whole genome shotgun (WGS) entry which is preliminary data.</text>
</comment>
<dbReference type="InterPro" id="IPR009061">
    <property type="entry name" value="DNA-bd_dom_put_sf"/>
</dbReference>
<proteinExistence type="predicted"/>
<dbReference type="EMBL" id="JAUZVT010000002">
    <property type="protein sequence ID" value="MDT3331377.1"/>
    <property type="molecule type" value="Genomic_DNA"/>
</dbReference>
<reference evidence="2 3" key="1">
    <citation type="submission" date="2023-08" db="EMBL/GenBank/DDBJ databases">
        <title>Microbacterium aquilitoris sp. nov. and Microbacterium gwkjibeachense sp. nov., isolated from beach.</title>
        <authorList>
            <person name="Lee S.D."/>
            <person name="Yang H."/>
            <person name="Kim I."/>
        </authorList>
    </citation>
    <scope>NUCLEOTIDE SEQUENCE [LARGE SCALE GENOMIC DNA]</scope>
    <source>
        <strain evidence="2 3">KSW-18</strain>
    </source>
</reference>
<organism evidence="2 3">
    <name type="scientific">Microbacterium aquilitoris</name>
    <dbReference type="NCBI Taxonomy" id="3067307"/>
    <lineage>
        <taxon>Bacteria</taxon>
        <taxon>Bacillati</taxon>
        <taxon>Actinomycetota</taxon>
        <taxon>Actinomycetes</taxon>
        <taxon>Micrococcales</taxon>
        <taxon>Microbacteriaceae</taxon>
        <taxon>Microbacterium</taxon>
    </lineage>
</organism>
<name>A0ABU3GKZ0_9MICO</name>
<evidence type="ECO:0000259" key="1">
    <source>
        <dbReference type="Pfam" id="PF12728"/>
    </source>
</evidence>
<sequence>MSEKLLFISEVAHRLRRSPNQIRWMLQQGTAPKHAKIAGRIVFRESDVEKFIDDAFAEAS</sequence>
<keyword evidence="3" id="KW-1185">Reference proteome</keyword>
<gene>
    <name evidence="2" type="ORF">Q9S78_11925</name>
</gene>
<accession>A0ABU3GKZ0</accession>
<dbReference type="RefSeq" id="WP_311870361.1">
    <property type="nucleotide sequence ID" value="NZ_JAUZVT010000002.1"/>
</dbReference>
<dbReference type="SUPFAM" id="SSF46955">
    <property type="entry name" value="Putative DNA-binding domain"/>
    <property type="match status" value="1"/>
</dbReference>
<evidence type="ECO:0000313" key="2">
    <source>
        <dbReference type="EMBL" id="MDT3331377.1"/>
    </source>
</evidence>
<protein>
    <submittedName>
        <fullName evidence="2">Helix-turn-helix domain-containing protein</fullName>
    </submittedName>
</protein>
<dbReference type="Pfam" id="PF12728">
    <property type="entry name" value="HTH_17"/>
    <property type="match status" value="1"/>
</dbReference>